<dbReference type="SUPFAM" id="SSF53062">
    <property type="entry name" value="PTS system fructose IIA component-like"/>
    <property type="match status" value="1"/>
</dbReference>
<dbReference type="InterPro" id="IPR051471">
    <property type="entry name" value="Bacterial_PTS_sugar_comp"/>
</dbReference>
<dbReference type="RefSeq" id="WP_220220676.1">
    <property type="nucleotide sequence ID" value="NZ_CP048268.1"/>
</dbReference>
<evidence type="ECO:0000259" key="8">
    <source>
        <dbReference type="PROSITE" id="PS51096"/>
    </source>
</evidence>
<keyword evidence="5" id="KW-0808">Transferase</keyword>
<dbReference type="Pfam" id="PF03610">
    <property type="entry name" value="EIIA-man"/>
    <property type="match status" value="1"/>
</dbReference>
<keyword evidence="3" id="KW-0963">Cytoplasm</keyword>
<evidence type="ECO:0000256" key="5">
    <source>
        <dbReference type="ARBA" id="ARBA00022679"/>
    </source>
</evidence>
<name>A0ABX8WAL9_9LACO</name>
<dbReference type="Gene3D" id="3.40.50.510">
    <property type="entry name" value="Phosphotransferase system, mannose-type IIA component"/>
    <property type="match status" value="1"/>
</dbReference>
<proteinExistence type="predicted"/>
<organism evidence="9 10">
    <name type="scientific">Lactobacillus panisapium</name>
    <dbReference type="NCBI Taxonomy" id="2012495"/>
    <lineage>
        <taxon>Bacteria</taxon>
        <taxon>Bacillati</taxon>
        <taxon>Bacillota</taxon>
        <taxon>Bacilli</taxon>
        <taxon>Lactobacillales</taxon>
        <taxon>Lactobacillaceae</taxon>
        <taxon>Lactobacillus</taxon>
    </lineage>
</organism>
<reference evidence="9 10" key="1">
    <citation type="submission" date="2020-01" db="EMBL/GenBank/DDBJ databases">
        <title>Vast differences in strain-level diversity in the gut microbiota of two closely related honey bee species.</title>
        <authorList>
            <person name="Ellegaard K.M."/>
            <person name="Suenami S."/>
            <person name="Miyazaki R."/>
            <person name="Engel P."/>
        </authorList>
    </citation>
    <scope>NUCLEOTIDE SEQUENCE [LARGE SCALE GENOMIC DNA]</scope>
    <source>
        <strain evidence="9 10">ESL0416</strain>
    </source>
</reference>
<evidence type="ECO:0000256" key="1">
    <source>
        <dbReference type="ARBA" id="ARBA00004496"/>
    </source>
</evidence>
<dbReference type="PANTHER" id="PTHR33799:SF1">
    <property type="entry name" value="PTS SYSTEM MANNOSE-SPECIFIC EIIAB COMPONENT-RELATED"/>
    <property type="match status" value="1"/>
</dbReference>
<dbReference type="PANTHER" id="PTHR33799">
    <property type="entry name" value="PTS PERMEASE-RELATED-RELATED"/>
    <property type="match status" value="1"/>
</dbReference>
<evidence type="ECO:0000256" key="4">
    <source>
        <dbReference type="ARBA" id="ARBA00022597"/>
    </source>
</evidence>
<comment type="subcellular location">
    <subcellularLocation>
        <location evidence="1">Cytoplasm</location>
    </subcellularLocation>
</comment>
<dbReference type="PROSITE" id="PS51096">
    <property type="entry name" value="PTS_EIIA_TYPE_4"/>
    <property type="match status" value="1"/>
</dbReference>
<evidence type="ECO:0000256" key="6">
    <source>
        <dbReference type="ARBA" id="ARBA00022683"/>
    </source>
</evidence>
<dbReference type="EMBL" id="CP048268">
    <property type="protein sequence ID" value="QYN52201.1"/>
    <property type="molecule type" value="Genomic_DNA"/>
</dbReference>
<keyword evidence="7" id="KW-0418">Kinase</keyword>
<dbReference type="InterPro" id="IPR036662">
    <property type="entry name" value="PTS_EIIA_man-typ_sf"/>
</dbReference>
<evidence type="ECO:0000313" key="10">
    <source>
        <dbReference type="Proteomes" id="UP000826550"/>
    </source>
</evidence>
<evidence type="ECO:0000256" key="3">
    <source>
        <dbReference type="ARBA" id="ARBA00022490"/>
    </source>
</evidence>
<evidence type="ECO:0000256" key="2">
    <source>
        <dbReference type="ARBA" id="ARBA00022448"/>
    </source>
</evidence>
<keyword evidence="4 9" id="KW-0762">Sugar transport</keyword>
<dbReference type="Proteomes" id="UP000826550">
    <property type="component" value="Chromosome"/>
</dbReference>
<dbReference type="InterPro" id="IPR004701">
    <property type="entry name" value="PTS_EIIA_man-typ"/>
</dbReference>
<gene>
    <name evidence="9" type="ORF">GYM71_01620</name>
</gene>
<dbReference type="InterPro" id="IPR033887">
    <property type="entry name" value="PTS_IIA_man"/>
</dbReference>
<accession>A0ABX8WAL9</accession>
<keyword evidence="2" id="KW-0813">Transport</keyword>
<protein>
    <submittedName>
        <fullName evidence="9">PTS sugar transporter subunit IIA</fullName>
    </submittedName>
</protein>
<sequence length="143" mass="16008">MTKPKIIVVGHGNFASGICSSLELFVGPQNKSNFIDFTKEMNEDDLEKKINEQVSNQEIIFFTDLVGGTPYKLVAELAYHNDQIGVVAGCNLSSLLETTYRNYHSKEELMHDLVAITQKTAQVFDKTTLTKENQDKTNFSDGI</sequence>
<keyword evidence="6" id="KW-0598">Phosphotransferase system</keyword>
<evidence type="ECO:0000256" key="7">
    <source>
        <dbReference type="ARBA" id="ARBA00022777"/>
    </source>
</evidence>
<keyword evidence="10" id="KW-1185">Reference proteome</keyword>
<feature type="domain" description="PTS EIIA type-4" evidence="8">
    <location>
        <begin position="3"/>
        <end position="123"/>
    </location>
</feature>
<evidence type="ECO:0000313" key="9">
    <source>
        <dbReference type="EMBL" id="QYN52201.1"/>
    </source>
</evidence>
<dbReference type="CDD" id="cd00006">
    <property type="entry name" value="PTS_IIA_man"/>
    <property type="match status" value="1"/>
</dbReference>